<accession>A0A0B2X0N3</accession>
<feature type="compositionally biased region" description="Polar residues" evidence="1">
    <location>
        <begin position="647"/>
        <end position="658"/>
    </location>
</feature>
<reference evidence="2 3" key="1">
    <citation type="journal article" date="2014" name="Proc. Natl. Acad. Sci. U.S.A.">
        <title>Trajectory and genomic determinants of fungal-pathogen speciation and host adaptation.</title>
        <authorList>
            <person name="Hu X."/>
            <person name="Xiao G."/>
            <person name="Zheng P."/>
            <person name="Shang Y."/>
            <person name="Su Y."/>
            <person name="Zhang X."/>
            <person name="Liu X."/>
            <person name="Zhan S."/>
            <person name="St Leger R.J."/>
            <person name="Wang C."/>
        </authorList>
    </citation>
    <scope>NUCLEOTIDE SEQUENCE [LARGE SCALE GENOMIC DNA]</scope>
    <source>
        <strain evidence="2 3">ARSEF 1941</strain>
    </source>
</reference>
<feature type="compositionally biased region" description="Polar residues" evidence="1">
    <location>
        <begin position="22"/>
        <end position="32"/>
    </location>
</feature>
<organism evidence="2 3">
    <name type="scientific">Metarhizium album (strain ARSEF 1941)</name>
    <dbReference type="NCBI Taxonomy" id="1081103"/>
    <lineage>
        <taxon>Eukaryota</taxon>
        <taxon>Fungi</taxon>
        <taxon>Dikarya</taxon>
        <taxon>Ascomycota</taxon>
        <taxon>Pezizomycotina</taxon>
        <taxon>Sordariomycetes</taxon>
        <taxon>Hypocreomycetidae</taxon>
        <taxon>Hypocreales</taxon>
        <taxon>Clavicipitaceae</taxon>
        <taxon>Metarhizium</taxon>
    </lineage>
</organism>
<dbReference type="AlphaFoldDB" id="A0A0B2X0N3"/>
<evidence type="ECO:0000313" key="2">
    <source>
        <dbReference type="EMBL" id="KHN99409.1"/>
    </source>
</evidence>
<proteinExistence type="predicted"/>
<feature type="region of interest" description="Disordered" evidence="1">
    <location>
        <begin position="338"/>
        <end position="424"/>
    </location>
</feature>
<gene>
    <name evidence="2" type="ORF">MAM_03107</name>
</gene>
<dbReference type="GeneID" id="63737562"/>
<sequence length="658" mass="72337">MVGLASGTGSKVEYGSVRKGQPATSANKSLKSSHGGIHTRRDLSASQDKGIMFNEPLNNPNWRRRRGPDGQDHSSAAPPKHTEPSDRAIPLATLPWHQKLSSFQPDPMKKSPSIEDVLQKSGVEFEPCIDAHGHSGDVHPGWSAHGDFPGSCVSDKHFFDVVRRAKLHSRDQGRALDLFGVVRSQNSSYSDKRCAFTRLSSGDESVDDRFLQMISRKHTLTPDESHGYQLMAALKATEPTPRKVGRTPSSSQDASQHLSCLLDQSPVPSNKKNVRSFETCRVDSKDSGFSFSWGSQQEFANDDDDIDEGASDISGRRRYVLEQKDIAFQKLIKRLNGANSQEKKQFDGSRDSGYEADSMRTQDAQSQRAETASASATRRPTHGTGRRVNTASDFAVRYWPASESRREDHSTDSTAGDAPDKYNSLNPKAREFLSFSQKTEGAMWKSRRPGLLPFDVSIDGQADKNRCGEVLSSELEHKARTNSHFVPPAEAAAVPFVNATSMPLLFQPFAHSNASLLGLIPLMPDAYKPMMGQPGGWPASHAVTTMANTCRPSQARALVPEVTQNAPLHSIPSPASPLHVAVPTASSSIPRAARTNGSLPRRVPKPKQPNPKDQQEYEAWVEWRKATEPGYAMACKLRQQRRAQRNGPRTKSEQQAAC</sequence>
<comment type="caution">
    <text evidence="2">The sequence shown here is derived from an EMBL/GenBank/DDBJ whole genome shotgun (WGS) entry which is preliminary data.</text>
</comment>
<feature type="compositionally biased region" description="Low complexity" evidence="1">
    <location>
        <begin position="364"/>
        <end position="378"/>
    </location>
</feature>
<name>A0A0B2X0N3_METAS</name>
<feature type="region of interest" description="Disordered" evidence="1">
    <location>
        <begin position="639"/>
        <end position="658"/>
    </location>
</feature>
<dbReference type="EMBL" id="AZHE01000005">
    <property type="protein sequence ID" value="KHN99409.1"/>
    <property type="molecule type" value="Genomic_DNA"/>
</dbReference>
<dbReference type="RefSeq" id="XP_040680475.1">
    <property type="nucleotide sequence ID" value="XM_040821906.1"/>
</dbReference>
<feature type="region of interest" description="Disordered" evidence="1">
    <location>
        <begin position="579"/>
        <end position="617"/>
    </location>
</feature>
<dbReference type="OrthoDB" id="4755921at2759"/>
<evidence type="ECO:0000313" key="3">
    <source>
        <dbReference type="Proteomes" id="UP000030816"/>
    </source>
</evidence>
<protein>
    <submittedName>
        <fullName evidence="2">Uncharacterized protein</fullName>
    </submittedName>
</protein>
<feature type="compositionally biased region" description="Basic and acidic residues" evidence="1">
    <location>
        <begin position="341"/>
        <end position="360"/>
    </location>
</feature>
<dbReference type="HOGENOM" id="CLU_449042_0_0_1"/>
<evidence type="ECO:0000256" key="1">
    <source>
        <dbReference type="SAM" id="MobiDB-lite"/>
    </source>
</evidence>
<keyword evidence="3" id="KW-1185">Reference proteome</keyword>
<dbReference type="Proteomes" id="UP000030816">
    <property type="component" value="Unassembled WGS sequence"/>
</dbReference>
<feature type="region of interest" description="Disordered" evidence="1">
    <location>
        <begin position="1"/>
        <end position="87"/>
    </location>
</feature>